<reference evidence="1 2" key="1">
    <citation type="submission" date="2014-09" db="EMBL/GenBank/DDBJ databases">
        <title>Salmonella Genotype and Phenotype Association.</title>
        <authorList>
            <person name="Chen Y."/>
            <person name="Folster J."/>
            <person name="Ayers S."/>
            <person name="Kabera C."/>
            <person name="Li C."/>
            <person name="Mukherjee S."/>
            <person name="Lam C."/>
            <person name="Zhao S."/>
            <person name="McDermott P."/>
        </authorList>
    </citation>
    <scope>NUCLEOTIDE SEQUENCE [LARGE SCALE GENOMIC DNA]</scope>
    <source>
        <strain evidence="1 2">CVM N32045</strain>
    </source>
</reference>
<name>A0A6C8WWR1_SALTM</name>
<protein>
    <submittedName>
        <fullName evidence="1">Uncharacterized protein</fullName>
    </submittedName>
</protein>
<sequence length="85" mass="8931">MLMLLFVVRTTSKPAFSSASVTSCRVFSSPDEAKASKPRVIVWAASCFVSGSADGVASARRFSGAFGSCSPSRPFTMVSMRGRSA</sequence>
<accession>A0A6C8WWR1</accession>
<proteinExistence type="predicted"/>
<evidence type="ECO:0000313" key="1">
    <source>
        <dbReference type="EMBL" id="KTZ15566.1"/>
    </source>
</evidence>
<dbReference type="Proteomes" id="UP000054461">
    <property type="component" value="Unassembled WGS sequence"/>
</dbReference>
<evidence type="ECO:0000313" key="2">
    <source>
        <dbReference type="Proteomes" id="UP000054461"/>
    </source>
</evidence>
<feature type="non-terminal residue" evidence="1">
    <location>
        <position position="85"/>
    </location>
</feature>
<organism evidence="1 2">
    <name type="scientific">Salmonella typhimurium</name>
    <dbReference type="NCBI Taxonomy" id="90371"/>
    <lineage>
        <taxon>Bacteria</taxon>
        <taxon>Pseudomonadati</taxon>
        <taxon>Pseudomonadota</taxon>
        <taxon>Gammaproteobacteria</taxon>
        <taxon>Enterobacterales</taxon>
        <taxon>Enterobacteriaceae</taxon>
        <taxon>Salmonella</taxon>
    </lineage>
</organism>
<gene>
    <name evidence="1" type="ORF">DD95_00715</name>
</gene>
<comment type="caution">
    <text evidence="1">The sequence shown here is derived from an EMBL/GenBank/DDBJ whole genome shotgun (WGS) entry which is preliminary data.</text>
</comment>
<dbReference type="EMBL" id="JYVU01000003">
    <property type="protein sequence ID" value="KTZ15566.1"/>
    <property type="molecule type" value="Genomic_DNA"/>
</dbReference>
<dbReference type="AlphaFoldDB" id="A0A6C8WWR1"/>